<sequence>MVFVTLAPPDMVVFTWYVAFPGSTGITPAARQVYHRLLTDGRFVGIQYNLLDCSSCPVCEVQIGLYIACHHQFHADRQFDG</sequence>
<gene>
    <name evidence="1" type="ORF">MYCIT1_LOCUS20894</name>
</gene>
<accession>A0AAD2HD38</accession>
<dbReference type="Proteomes" id="UP001295794">
    <property type="component" value="Unassembled WGS sequence"/>
</dbReference>
<evidence type="ECO:0000313" key="2">
    <source>
        <dbReference type="Proteomes" id="UP001295794"/>
    </source>
</evidence>
<comment type="caution">
    <text evidence="1">The sequence shown here is derived from an EMBL/GenBank/DDBJ whole genome shotgun (WGS) entry which is preliminary data.</text>
</comment>
<keyword evidence="2" id="KW-1185">Reference proteome</keyword>
<proteinExistence type="predicted"/>
<dbReference type="AlphaFoldDB" id="A0AAD2HD38"/>
<evidence type="ECO:0000313" key="1">
    <source>
        <dbReference type="EMBL" id="CAK5274003.1"/>
    </source>
</evidence>
<name>A0AAD2HD38_9AGAR</name>
<organism evidence="1 2">
    <name type="scientific">Mycena citricolor</name>
    <dbReference type="NCBI Taxonomy" id="2018698"/>
    <lineage>
        <taxon>Eukaryota</taxon>
        <taxon>Fungi</taxon>
        <taxon>Dikarya</taxon>
        <taxon>Basidiomycota</taxon>
        <taxon>Agaricomycotina</taxon>
        <taxon>Agaricomycetes</taxon>
        <taxon>Agaricomycetidae</taxon>
        <taxon>Agaricales</taxon>
        <taxon>Marasmiineae</taxon>
        <taxon>Mycenaceae</taxon>
        <taxon>Mycena</taxon>
    </lineage>
</organism>
<protein>
    <submittedName>
        <fullName evidence="1">Uncharacterized protein</fullName>
    </submittedName>
</protein>
<reference evidence="1" key="1">
    <citation type="submission" date="2023-11" db="EMBL/GenBank/DDBJ databases">
        <authorList>
            <person name="De Vega J J."/>
            <person name="De Vega J J."/>
        </authorList>
    </citation>
    <scope>NUCLEOTIDE SEQUENCE</scope>
</reference>
<dbReference type="EMBL" id="CAVNYO010000399">
    <property type="protein sequence ID" value="CAK5274003.1"/>
    <property type="molecule type" value="Genomic_DNA"/>
</dbReference>
<feature type="non-terminal residue" evidence="1">
    <location>
        <position position="81"/>
    </location>
</feature>